<protein>
    <submittedName>
        <fullName evidence="1">Uncharacterized protein</fullName>
    </submittedName>
</protein>
<dbReference type="Proteomes" id="UP000714275">
    <property type="component" value="Unassembled WGS sequence"/>
</dbReference>
<reference evidence="1" key="1">
    <citation type="journal article" date="2020" name="New Phytol.">
        <title>Comparative genomics reveals dynamic genome evolution in host specialist ectomycorrhizal fungi.</title>
        <authorList>
            <person name="Lofgren L.A."/>
            <person name="Nguyen N.H."/>
            <person name="Vilgalys R."/>
            <person name="Ruytinx J."/>
            <person name="Liao H.L."/>
            <person name="Branco S."/>
            <person name="Kuo A."/>
            <person name="LaButti K."/>
            <person name="Lipzen A."/>
            <person name="Andreopoulos W."/>
            <person name="Pangilinan J."/>
            <person name="Riley R."/>
            <person name="Hundley H."/>
            <person name="Na H."/>
            <person name="Barry K."/>
            <person name="Grigoriev I.V."/>
            <person name="Stajich J.E."/>
            <person name="Kennedy P.G."/>
        </authorList>
    </citation>
    <scope>NUCLEOTIDE SEQUENCE</scope>
    <source>
        <strain evidence="1">DOB743</strain>
    </source>
</reference>
<comment type="caution">
    <text evidence="1">The sequence shown here is derived from an EMBL/GenBank/DDBJ whole genome shotgun (WGS) entry which is preliminary data.</text>
</comment>
<dbReference type="OrthoDB" id="435275at2759"/>
<gene>
    <name evidence="1" type="ORF">EV702DRAFT_1282588</name>
</gene>
<keyword evidence="2" id="KW-1185">Reference proteome</keyword>
<accession>A0A9P7CW53</accession>
<evidence type="ECO:0000313" key="2">
    <source>
        <dbReference type="Proteomes" id="UP000714275"/>
    </source>
</evidence>
<sequence length="248" mass="28520">MFATFKVPTWVLQPAPLLRLPKVNYPYWRDHRVETKGPGIIPDLNFDESDVPNESFSRVRVAEADANTLQLWKVDLPIDDARRFKKHVFRDMEADALALWKANDLDINPEKEKPEDGRLHIFVQRSPIATVASTPPYRTQQFRSEYSPETLLPARRNLLSSKVYRKIWTSLFSGIDPLQLPVLYSARYFTQSLGIMPDFFTNETKELLDSGEVLQEHGIDLRATTLNDATYGTDGDAVQKFPSHNRRS</sequence>
<dbReference type="AlphaFoldDB" id="A0A9P7CW53"/>
<organism evidence="1 2">
    <name type="scientific">Suillus placidus</name>
    <dbReference type="NCBI Taxonomy" id="48579"/>
    <lineage>
        <taxon>Eukaryota</taxon>
        <taxon>Fungi</taxon>
        <taxon>Dikarya</taxon>
        <taxon>Basidiomycota</taxon>
        <taxon>Agaricomycotina</taxon>
        <taxon>Agaricomycetes</taxon>
        <taxon>Agaricomycetidae</taxon>
        <taxon>Boletales</taxon>
        <taxon>Suillineae</taxon>
        <taxon>Suillaceae</taxon>
        <taxon>Suillus</taxon>
    </lineage>
</organism>
<dbReference type="EMBL" id="JABBWD010000086">
    <property type="protein sequence ID" value="KAG1767472.1"/>
    <property type="molecule type" value="Genomic_DNA"/>
</dbReference>
<evidence type="ECO:0000313" key="1">
    <source>
        <dbReference type="EMBL" id="KAG1767472.1"/>
    </source>
</evidence>
<proteinExistence type="predicted"/>
<name>A0A9P7CW53_9AGAM</name>